<proteinExistence type="predicted"/>
<evidence type="ECO:0000313" key="6">
    <source>
        <dbReference type="Proteomes" id="UP000283841"/>
    </source>
</evidence>
<keyword evidence="1" id="KW-0929">Antimicrobial</keyword>
<feature type="signal peptide" evidence="4">
    <location>
        <begin position="1"/>
        <end position="17"/>
    </location>
</feature>
<keyword evidence="4" id="KW-0732">Signal</keyword>
<evidence type="ECO:0000256" key="3">
    <source>
        <dbReference type="ARBA" id="ARBA00023157"/>
    </source>
</evidence>
<dbReference type="EMBL" id="RCNU01000001">
    <property type="protein sequence ID" value="RWQ98984.1"/>
    <property type="molecule type" value="Genomic_DNA"/>
</dbReference>
<name>A0A443I4J1_BYSSP</name>
<feature type="chain" id="PRO_5019187344" evidence="4">
    <location>
        <begin position="18"/>
        <end position="53"/>
    </location>
</feature>
<comment type="caution">
    <text evidence="5">The sequence shown here is derived from an EMBL/GenBank/DDBJ whole genome shotgun (WGS) entry which is preliminary data.</text>
</comment>
<dbReference type="InterPro" id="IPR024206">
    <property type="entry name" value="Gurmarin/antimicrobial_peptd"/>
</dbReference>
<dbReference type="InterPro" id="IPR009101">
    <property type="entry name" value="Gurmarin/antifun_pep"/>
</dbReference>
<dbReference type="AlphaFoldDB" id="A0A443I4J1"/>
<gene>
    <name evidence="5" type="ORF">C8Q69DRAFT_449391</name>
</gene>
<dbReference type="GeneID" id="39598641"/>
<dbReference type="Pfam" id="PF11410">
    <property type="entry name" value="Antifungal_pept"/>
    <property type="match status" value="1"/>
</dbReference>
<organism evidence="5 6">
    <name type="scientific">Byssochlamys spectabilis</name>
    <name type="common">Paecilomyces variotii</name>
    <dbReference type="NCBI Taxonomy" id="264951"/>
    <lineage>
        <taxon>Eukaryota</taxon>
        <taxon>Fungi</taxon>
        <taxon>Dikarya</taxon>
        <taxon>Ascomycota</taxon>
        <taxon>Pezizomycotina</taxon>
        <taxon>Eurotiomycetes</taxon>
        <taxon>Eurotiomycetidae</taxon>
        <taxon>Eurotiales</taxon>
        <taxon>Thermoascaceae</taxon>
        <taxon>Paecilomyces</taxon>
    </lineage>
</organism>
<sequence>MRFSFLAALALIGAAAAQNTIASGQPCKKDGSMGICQSGLCIQEPNQAQGVCK</sequence>
<protein>
    <submittedName>
        <fullName evidence="5">Uncharacterized protein</fullName>
    </submittedName>
</protein>
<evidence type="ECO:0000256" key="4">
    <source>
        <dbReference type="SAM" id="SignalP"/>
    </source>
</evidence>
<evidence type="ECO:0000256" key="2">
    <source>
        <dbReference type="ARBA" id="ARBA00022854"/>
    </source>
</evidence>
<dbReference type="RefSeq" id="XP_028488629.1">
    <property type="nucleotide sequence ID" value="XM_028629364.1"/>
</dbReference>
<reference evidence="5 6" key="1">
    <citation type="journal article" date="2018" name="Front. Microbiol.">
        <title>Genomic and genetic insights into a cosmopolitan fungus, Paecilomyces variotii (Eurotiales).</title>
        <authorList>
            <person name="Urquhart A.S."/>
            <person name="Mondo S.J."/>
            <person name="Makela M.R."/>
            <person name="Hane J.K."/>
            <person name="Wiebenga A."/>
            <person name="He G."/>
            <person name="Mihaltcheva S."/>
            <person name="Pangilinan J."/>
            <person name="Lipzen A."/>
            <person name="Barry K."/>
            <person name="de Vries R.P."/>
            <person name="Grigoriev I.V."/>
            <person name="Idnurm A."/>
        </authorList>
    </citation>
    <scope>NUCLEOTIDE SEQUENCE [LARGE SCALE GENOMIC DNA]</scope>
    <source>
        <strain evidence="5 6">CBS 101075</strain>
    </source>
</reference>
<keyword evidence="2" id="KW-0960">Knottin</keyword>
<dbReference type="VEuPathDB" id="FungiDB:C8Q69DRAFT_449391"/>
<dbReference type="SUPFAM" id="SSF57048">
    <property type="entry name" value="Gurmarin-like"/>
    <property type="match status" value="1"/>
</dbReference>
<dbReference type="Proteomes" id="UP000283841">
    <property type="component" value="Unassembled WGS sequence"/>
</dbReference>
<keyword evidence="3" id="KW-1015">Disulfide bond</keyword>
<keyword evidence="6" id="KW-1185">Reference proteome</keyword>
<evidence type="ECO:0000256" key="1">
    <source>
        <dbReference type="ARBA" id="ARBA00022529"/>
    </source>
</evidence>
<evidence type="ECO:0000313" key="5">
    <source>
        <dbReference type="EMBL" id="RWQ98984.1"/>
    </source>
</evidence>
<accession>A0A443I4J1</accession>